<dbReference type="PANTHER" id="PTHR33376:SF7">
    <property type="entry name" value="C4-DICARBOXYLATE-BINDING PROTEIN DCTB"/>
    <property type="match status" value="1"/>
</dbReference>
<comment type="similarity">
    <text evidence="1">Belongs to the bacterial solute-binding protein 7 family.</text>
</comment>
<accession>X1H7Q7</accession>
<keyword evidence="2" id="KW-0813">Transport</keyword>
<dbReference type="Gene3D" id="3.40.190.170">
    <property type="entry name" value="Bacterial extracellular solute-binding protein, family 7"/>
    <property type="match status" value="1"/>
</dbReference>
<reference evidence="4" key="1">
    <citation type="journal article" date="2014" name="Front. Microbiol.">
        <title>High frequency of phylogenetically diverse reductive dehalogenase-homologous genes in deep subseafloor sedimentary metagenomes.</title>
        <authorList>
            <person name="Kawai M."/>
            <person name="Futagami T."/>
            <person name="Toyoda A."/>
            <person name="Takaki Y."/>
            <person name="Nishi S."/>
            <person name="Hori S."/>
            <person name="Arai W."/>
            <person name="Tsubouchi T."/>
            <person name="Morono Y."/>
            <person name="Uchiyama I."/>
            <person name="Ito T."/>
            <person name="Fujiyama A."/>
            <person name="Inagaki F."/>
            <person name="Takami H."/>
        </authorList>
    </citation>
    <scope>NUCLEOTIDE SEQUENCE</scope>
    <source>
        <strain evidence="4">Expedition CK06-06</strain>
    </source>
</reference>
<dbReference type="InterPro" id="IPR018389">
    <property type="entry name" value="DctP_fam"/>
</dbReference>
<dbReference type="Pfam" id="PF03480">
    <property type="entry name" value="DctP"/>
    <property type="match status" value="1"/>
</dbReference>
<evidence type="ECO:0000256" key="3">
    <source>
        <dbReference type="ARBA" id="ARBA00022729"/>
    </source>
</evidence>
<proteinExistence type="inferred from homology"/>
<dbReference type="GO" id="GO:0055085">
    <property type="term" value="P:transmembrane transport"/>
    <property type="evidence" value="ECO:0007669"/>
    <property type="project" value="InterPro"/>
</dbReference>
<organism evidence="4">
    <name type="scientific">marine sediment metagenome</name>
    <dbReference type="NCBI Taxonomy" id="412755"/>
    <lineage>
        <taxon>unclassified sequences</taxon>
        <taxon>metagenomes</taxon>
        <taxon>ecological metagenomes</taxon>
    </lineage>
</organism>
<sequence>MTASFYELCPYIYEPYIGPPGLQETLINMDSWHALPDDLKAILKAAFGEHVDNCYMESWRSVEEAYSNFDKWGTTVITFSDEDVAKIRKASLPFMDEFSDISPRMAKATEIMRNYQRSRGYID</sequence>
<evidence type="ECO:0000256" key="2">
    <source>
        <dbReference type="ARBA" id="ARBA00022448"/>
    </source>
</evidence>
<evidence type="ECO:0000313" key="4">
    <source>
        <dbReference type="EMBL" id="GAH41343.1"/>
    </source>
</evidence>
<dbReference type="AlphaFoldDB" id="X1H7Q7"/>
<comment type="caution">
    <text evidence="4">The sequence shown here is derived from an EMBL/GenBank/DDBJ whole genome shotgun (WGS) entry which is preliminary data.</text>
</comment>
<keyword evidence="3" id="KW-0732">Signal</keyword>
<evidence type="ECO:0000256" key="1">
    <source>
        <dbReference type="ARBA" id="ARBA00009023"/>
    </source>
</evidence>
<name>X1H7Q7_9ZZZZ</name>
<gene>
    <name evidence="4" type="ORF">S03H2_16522</name>
</gene>
<dbReference type="EMBL" id="BARU01008444">
    <property type="protein sequence ID" value="GAH41343.1"/>
    <property type="molecule type" value="Genomic_DNA"/>
</dbReference>
<protein>
    <submittedName>
        <fullName evidence="4">Uncharacterized protein</fullName>
    </submittedName>
</protein>
<dbReference type="PANTHER" id="PTHR33376">
    <property type="match status" value="1"/>
</dbReference>
<dbReference type="InterPro" id="IPR038404">
    <property type="entry name" value="TRAP_DctP_sf"/>
</dbReference>